<gene>
    <name evidence="1" type="ORF">C7459_11117</name>
</gene>
<dbReference type="Proteomes" id="UP000245634">
    <property type="component" value="Unassembled WGS sequence"/>
</dbReference>
<comment type="caution">
    <text evidence="1">The sequence shown here is derived from an EMBL/GenBank/DDBJ whole genome shotgun (WGS) entry which is preliminary data.</text>
</comment>
<dbReference type="RefSeq" id="WP_109689790.1">
    <property type="nucleotide sequence ID" value="NZ_QGGL01000011.1"/>
</dbReference>
<dbReference type="AlphaFoldDB" id="A0A316DB25"/>
<reference evidence="1 2" key="1">
    <citation type="submission" date="2018-05" db="EMBL/GenBank/DDBJ databases">
        <title>Genomic Encyclopedia of Type Strains, Phase IV (KMG-IV): sequencing the most valuable type-strain genomes for metagenomic binning, comparative biology and taxonomic classification.</title>
        <authorList>
            <person name="Goeker M."/>
        </authorList>
    </citation>
    <scope>NUCLEOTIDE SEQUENCE [LARGE SCALE GENOMIC DNA]</scope>
    <source>
        <strain evidence="1 2">DSM 18773</strain>
    </source>
</reference>
<organism evidence="1 2">
    <name type="scientific">Tumebacillus permanentifrigoris</name>
    <dbReference type="NCBI Taxonomy" id="378543"/>
    <lineage>
        <taxon>Bacteria</taxon>
        <taxon>Bacillati</taxon>
        <taxon>Bacillota</taxon>
        <taxon>Bacilli</taxon>
        <taxon>Bacillales</taxon>
        <taxon>Alicyclobacillaceae</taxon>
        <taxon>Tumebacillus</taxon>
    </lineage>
</organism>
<name>A0A316DB25_9BACL</name>
<evidence type="ECO:0000313" key="2">
    <source>
        <dbReference type="Proteomes" id="UP000245634"/>
    </source>
</evidence>
<protein>
    <submittedName>
        <fullName evidence="1">Uncharacterized protein</fullName>
    </submittedName>
</protein>
<accession>A0A316DB25</accession>
<dbReference type="EMBL" id="QGGL01000011">
    <property type="protein sequence ID" value="PWK11224.1"/>
    <property type="molecule type" value="Genomic_DNA"/>
</dbReference>
<keyword evidence="2" id="KW-1185">Reference proteome</keyword>
<evidence type="ECO:0000313" key="1">
    <source>
        <dbReference type="EMBL" id="PWK11224.1"/>
    </source>
</evidence>
<proteinExistence type="predicted"/>
<dbReference type="OrthoDB" id="2382176at2"/>
<sequence length="70" mass="7879">MENRQQILDNIWSDLKEMPRMKLNSLLAQTGLSKNMYAKLDDADAQKLFLGLLTRFDDAALADVAPLVQA</sequence>